<dbReference type="InterPro" id="IPR002930">
    <property type="entry name" value="GCV_H"/>
</dbReference>
<dbReference type="PANTHER" id="PTHR11715:SF3">
    <property type="entry name" value="GLYCINE CLEAVAGE SYSTEM H PROTEIN-RELATED"/>
    <property type="match status" value="1"/>
</dbReference>
<accession>A0A1A6C6J2</accession>
<keyword evidence="1" id="KW-0450">Lipoyl</keyword>
<organism evidence="2 3">
    <name type="scientific">Acidihalobacter prosperus</name>
    <dbReference type="NCBI Taxonomy" id="160660"/>
    <lineage>
        <taxon>Bacteria</taxon>
        <taxon>Pseudomonadati</taxon>
        <taxon>Pseudomonadota</taxon>
        <taxon>Gammaproteobacteria</taxon>
        <taxon>Chromatiales</taxon>
        <taxon>Ectothiorhodospiraceae</taxon>
        <taxon>Acidihalobacter</taxon>
    </lineage>
</organism>
<evidence type="ECO:0000256" key="1">
    <source>
        <dbReference type="ARBA" id="ARBA00022823"/>
    </source>
</evidence>
<name>A0A1A6C6J2_9GAMM</name>
<dbReference type="Gene3D" id="2.40.50.100">
    <property type="match status" value="1"/>
</dbReference>
<evidence type="ECO:0000313" key="2">
    <source>
        <dbReference type="EMBL" id="OBS10178.1"/>
    </source>
</evidence>
<dbReference type="PANTHER" id="PTHR11715">
    <property type="entry name" value="GLYCINE CLEAVAGE SYSTEM H PROTEIN"/>
    <property type="match status" value="1"/>
</dbReference>
<dbReference type="GO" id="GO:0009249">
    <property type="term" value="P:protein lipoylation"/>
    <property type="evidence" value="ECO:0007669"/>
    <property type="project" value="TreeGrafter"/>
</dbReference>
<dbReference type="GO" id="GO:0019464">
    <property type="term" value="P:glycine decarboxylation via glycine cleavage system"/>
    <property type="evidence" value="ECO:0007669"/>
    <property type="project" value="InterPro"/>
</dbReference>
<dbReference type="SUPFAM" id="SSF51230">
    <property type="entry name" value="Single hybrid motif"/>
    <property type="match status" value="1"/>
</dbReference>
<dbReference type="InterPro" id="IPR011053">
    <property type="entry name" value="Single_hybrid_motif"/>
</dbReference>
<gene>
    <name evidence="2" type="ORF">Thpro_021228</name>
</gene>
<reference evidence="2 3" key="1">
    <citation type="journal article" date="2014" name="Genome Announc.">
        <title>Draft Genome Sequence of the Iron-Oxidizing, Acidophilic, and Halotolerant 'Thiobacillus prosperus' Type Strain DSM 5130.</title>
        <authorList>
            <person name="Ossandon F.J."/>
            <person name="Cardenas J.P."/>
            <person name="Corbett M."/>
            <person name="Quatrini R."/>
            <person name="Holmes D.S."/>
            <person name="Watkin E."/>
        </authorList>
    </citation>
    <scope>NUCLEOTIDE SEQUENCE [LARGE SCALE GENOMIC DNA]</scope>
    <source>
        <strain evidence="2 3">DSM 5130</strain>
    </source>
</reference>
<dbReference type="Pfam" id="PF01597">
    <property type="entry name" value="GCV_H"/>
    <property type="match status" value="1"/>
</dbReference>
<comment type="caution">
    <text evidence="2">The sequence shown here is derived from an EMBL/GenBank/DDBJ whole genome shotgun (WGS) entry which is preliminary data.</text>
</comment>
<dbReference type="CDD" id="cd06848">
    <property type="entry name" value="GCS_H"/>
    <property type="match status" value="1"/>
</dbReference>
<sequence length="148" mass="16721">MECNGCEFHSELYYDSEYQIWLRREHDDSLTVGMTDISQTIAGKILHVRVRRPGTIREPGKPVATIESGKWAGPIPNFIHCVILEGNIEVLENPVLLNSDPYNAWIARVEASAGVDAALEAFLTGDEAHEGYCRRARDEDIHCQRKVR</sequence>
<dbReference type="AlphaFoldDB" id="A0A1A6C6J2"/>
<evidence type="ECO:0000313" key="3">
    <source>
        <dbReference type="Proteomes" id="UP000029273"/>
    </source>
</evidence>
<dbReference type="Proteomes" id="UP000029273">
    <property type="component" value="Unassembled WGS sequence"/>
</dbReference>
<protein>
    <submittedName>
        <fullName evidence="2">Glycine cleavage system protein H</fullName>
    </submittedName>
</protein>
<dbReference type="GO" id="GO:0005829">
    <property type="term" value="C:cytosol"/>
    <property type="evidence" value="ECO:0007669"/>
    <property type="project" value="TreeGrafter"/>
</dbReference>
<dbReference type="EMBL" id="JQSG02000002">
    <property type="protein sequence ID" value="OBS10178.1"/>
    <property type="molecule type" value="Genomic_DNA"/>
</dbReference>
<proteinExistence type="predicted"/>
<dbReference type="RefSeq" id="WP_038088703.1">
    <property type="nucleotide sequence ID" value="NZ_JQSG02000002.1"/>
</dbReference>
<dbReference type="InterPro" id="IPR033753">
    <property type="entry name" value="GCV_H/Fam206"/>
</dbReference>
<dbReference type="OrthoDB" id="9796712at2"/>
<keyword evidence="3" id="KW-1185">Reference proteome</keyword>
<dbReference type="GO" id="GO:0005960">
    <property type="term" value="C:glycine cleavage complex"/>
    <property type="evidence" value="ECO:0007669"/>
    <property type="project" value="InterPro"/>
</dbReference>
<dbReference type="STRING" id="160660.BJI67_04090"/>